<evidence type="ECO:0000259" key="2">
    <source>
        <dbReference type="Pfam" id="PF20061"/>
    </source>
</evidence>
<dbReference type="InterPro" id="IPR045594">
    <property type="entry name" value="DUF6460"/>
</dbReference>
<dbReference type="Proteomes" id="UP000602381">
    <property type="component" value="Unassembled WGS sequence"/>
</dbReference>
<evidence type="ECO:0000256" key="1">
    <source>
        <dbReference type="SAM" id="Phobius"/>
    </source>
</evidence>
<feature type="transmembrane region" description="Helical" evidence="1">
    <location>
        <begin position="9"/>
        <end position="26"/>
    </location>
</feature>
<name>A0ABQ2LA19_9PROT</name>
<dbReference type="Pfam" id="PF20061">
    <property type="entry name" value="DUF6460"/>
    <property type="match status" value="1"/>
</dbReference>
<keyword evidence="1" id="KW-0812">Transmembrane</keyword>
<evidence type="ECO:0000313" key="4">
    <source>
        <dbReference type="Proteomes" id="UP000602381"/>
    </source>
</evidence>
<organism evidence="3 4">
    <name type="scientific">Iodidimonas muriae</name>
    <dbReference type="NCBI Taxonomy" id="261467"/>
    <lineage>
        <taxon>Bacteria</taxon>
        <taxon>Pseudomonadati</taxon>
        <taxon>Pseudomonadota</taxon>
        <taxon>Alphaproteobacteria</taxon>
        <taxon>Iodidimonadales</taxon>
        <taxon>Iodidimonadaceae</taxon>
        <taxon>Iodidimonas</taxon>
    </lineage>
</organism>
<proteinExistence type="predicted"/>
<gene>
    <name evidence="3" type="ORF">GCM10007972_08020</name>
</gene>
<protein>
    <recommendedName>
        <fullName evidence="2">DUF6460 domain-containing protein</fullName>
    </recommendedName>
</protein>
<reference evidence="4" key="1">
    <citation type="journal article" date="2019" name="Int. J. Syst. Evol. Microbiol.">
        <title>The Global Catalogue of Microorganisms (GCM) 10K type strain sequencing project: providing services to taxonomists for standard genome sequencing and annotation.</title>
        <authorList>
            <consortium name="The Broad Institute Genomics Platform"/>
            <consortium name="The Broad Institute Genome Sequencing Center for Infectious Disease"/>
            <person name="Wu L."/>
            <person name="Ma J."/>
        </authorList>
    </citation>
    <scope>NUCLEOTIDE SEQUENCE [LARGE SCALE GENOMIC DNA]</scope>
    <source>
        <strain evidence="4">JCM 17843</strain>
    </source>
</reference>
<keyword evidence="4" id="KW-1185">Reference proteome</keyword>
<evidence type="ECO:0000313" key="3">
    <source>
        <dbReference type="EMBL" id="GGO08081.1"/>
    </source>
</evidence>
<keyword evidence="1" id="KW-0472">Membrane</keyword>
<feature type="domain" description="DUF6460" evidence="2">
    <location>
        <begin position="52"/>
        <end position="77"/>
    </location>
</feature>
<dbReference type="EMBL" id="BMOV01000002">
    <property type="protein sequence ID" value="GGO08081.1"/>
    <property type="molecule type" value="Genomic_DNA"/>
</dbReference>
<sequence length="81" mass="9024">MKSISLSQIIGLIIASLLVGFVLKAIDMSPMDFWKALWERVSELALWAWNGLDGLALYVLMGAAIVIPIYVLMRVMKKGRS</sequence>
<accession>A0ABQ2LA19</accession>
<comment type="caution">
    <text evidence="3">The sequence shown here is derived from an EMBL/GenBank/DDBJ whole genome shotgun (WGS) entry which is preliminary data.</text>
</comment>
<keyword evidence="1" id="KW-1133">Transmembrane helix</keyword>
<dbReference type="RefSeq" id="WP_150004357.1">
    <property type="nucleotide sequence ID" value="NZ_BMOV01000002.1"/>
</dbReference>
<feature type="transmembrane region" description="Helical" evidence="1">
    <location>
        <begin position="46"/>
        <end position="72"/>
    </location>
</feature>